<comment type="similarity">
    <text evidence="2">Belongs to the prephenate/arogenate dehydrogenase family.</text>
</comment>
<keyword evidence="7" id="KW-0520">NAD</keyword>
<sequence>MEQAEGTVRHTVQEKIEGADVLRRVAIIGLGVIGGSLAMALTQGQLVDEVIGVDRDEETRKLALATRAAHRVEAYAAEAVAEADLVVLATPVRTYPAIIESIVHRLKPGTIVTDVGSTKQWVLEQMGRLLPPGVRFVGGHPMAGSEKQGIRGADRYLLENAVYVLTPDADTDAGALQAVENLFKAAGARVLQIGAEEHDRMVALVSHLPHMMAVALVETLSEAAKEYPKAPMLAAGGFRDTTRVAAGDPQMWVDIACTNREPLLHMIGCFRNALDRLEAQIDACGGCGSSQERSRASDNDTSVEALRETLAHAREVRLSIPRKAKGILPGIHEIVVTVPDEPGVIGTMARLLGDNGVNIADIEILRVREGHGGTIRIGFYEAPDADRAVEVLAGAGIIVKRW</sequence>
<evidence type="ECO:0000256" key="7">
    <source>
        <dbReference type="ARBA" id="ARBA00023027"/>
    </source>
</evidence>
<protein>
    <recommendedName>
        <fullName evidence="4">Prephenate dehydrogenase</fullName>
        <ecNumber evidence="3">1.3.1.12</ecNumber>
    </recommendedName>
</protein>
<organism evidence="13 14">
    <name type="scientific">Heliomicrobium undosum</name>
    <dbReference type="NCBI Taxonomy" id="121734"/>
    <lineage>
        <taxon>Bacteria</taxon>
        <taxon>Bacillati</taxon>
        <taxon>Bacillota</taxon>
        <taxon>Clostridia</taxon>
        <taxon>Eubacteriales</taxon>
        <taxon>Heliobacteriaceae</taxon>
        <taxon>Heliomicrobium</taxon>
    </lineage>
</organism>
<evidence type="ECO:0000256" key="6">
    <source>
        <dbReference type="ARBA" id="ARBA00023002"/>
    </source>
</evidence>
<dbReference type="OrthoDB" id="9802008at2"/>
<evidence type="ECO:0000256" key="4">
    <source>
        <dbReference type="ARBA" id="ARBA00016891"/>
    </source>
</evidence>
<dbReference type="InterPro" id="IPR046826">
    <property type="entry name" value="PDH_N"/>
</dbReference>
<dbReference type="Pfam" id="PF01842">
    <property type="entry name" value="ACT"/>
    <property type="match status" value="1"/>
</dbReference>
<keyword evidence="5" id="KW-0827">Tyrosine biosynthesis</keyword>
<dbReference type="PROSITE" id="PS51176">
    <property type="entry name" value="PDH_ADH"/>
    <property type="match status" value="1"/>
</dbReference>
<dbReference type="PANTHER" id="PTHR21363:SF0">
    <property type="entry name" value="PREPHENATE DEHYDROGENASE [NADP(+)]"/>
    <property type="match status" value="1"/>
</dbReference>
<dbReference type="UniPathway" id="UPA00122">
    <property type="reaction ID" value="UER00961"/>
</dbReference>
<keyword evidence="10" id="KW-1133">Transmembrane helix</keyword>
<dbReference type="CDD" id="cd04909">
    <property type="entry name" value="ACT_PDH-BS"/>
    <property type="match status" value="1"/>
</dbReference>
<feature type="domain" description="ACT" evidence="12">
    <location>
        <begin position="333"/>
        <end position="402"/>
    </location>
</feature>
<evidence type="ECO:0000259" key="12">
    <source>
        <dbReference type="PROSITE" id="PS51671"/>
    </source>
</evidence>
<dbReference type="EMBL" id="WXEY01000001">
    <property type="protein sequence ID" value="MZP28143.1"/>
    <property type="molecule type" value="Genomic_DNA"/>
</dbReference>
<dbReference type="Gene3D" id="1.10.3660.10">
    <property type="entry name" value="6-phosphogluconate dehydrogenase C-terminal like domain"/>
    <property type="match status" value="1"/>
</dbReference>
<evidence type="ECO:0000256" key="8">
    <source>
        <dbReference type="ARBA" id="ARBA00023141"/>
    </source>
</evidence>
<dbReference type="Gene3D" id="3.40.50.720">
    <property type="entry name" value="NAD(P)-binding Rossmann-like Domain"/>
    <property type="match status" value="1"/>
</dbReference>
<dbReference type="GO" id="GO:0004665">
    <property type="term" value="F:prephenate dehydrogenase (NADP+) activity"/>
    <property type="evidence" value="ECO:0007669"/>
    <property type="project" value="InterPro"/>
</dbReference>
<evidence type="ECO:0000259" key="11">
    <source>
        <dbReference type="PROSITE" id="PS51176"/>
    </source>
</evidence>
<name>A0A845KXV9_9FIRM</name>
<comment type="catalytic activity">
    <reaction evidence="9">
        <text>prephenate + NAD(+) = 3-(4-hydroxyphenyl)pyruvate + CO2 + NADH</text>
        <dbReference type="Rhea" id="RHEA:13869"/>
        <dbReference type="ChEBI" id="CHEBI:16526"/>
        <dbReference type="ChEBI" id="CHEBI:29934"/>
        <dbReference type="ChEBI" id="CHEBI:36242"/>
        <dbReference type="ChEBI" id="CHEBI:57540"/>
        <dbReference type="ChEBI" id="CHEBI:57945"/>
        <dbReference type="EC" id="1.3.1.12"/>
    </reaction>
</comment>
<dbReference type="GO" id="GO:0006571">
    <property type="term" value="P:tyrosine biosynthetic process"/>
    <property type="evidence" value="ECO:0007669"/>
    <property type="project" value="UniProtKB-UniPathway"/>
</dbReference>
<dbReference type="EC" id="1.3.1.12" evidence="3"/>
<dbReference type="RefSeq" id="WP_161253062.1">
    <property type="nucleotide sequence ID" value="NZ_WXEY01000001.1"/>
</dbReference>
<evidence type="ECO:0000256" key="10">
    <source>
        <dbReference type="SAM" id="Phobius"/>
    </source>
</evidence>
<dbReference type="Pfam" id="PF20463">
    <property type="entry name" value="PDH_C"/>
    <property type="match status" value="1"/>
</dbReference>
<dbReference type="PROSITE" id="PS51671">
    <property type="entry name" value="ACT"/>
    <property type="match status" value="1"/>
</dbReference>
<keyword evidence="6" id="KW-0560">Oxidoreductase</keyword>
<keyword evidence="10" id="KW-0472">Membrane</keyword>
<gene>
    <name evidence="13" type="ORF">GTO91_00195</name>
</gene>
<dbReference type="SUPFAM" id="SSF51735">
    <property type="entry name" value="NAD(P)-binding Rossmann-fold domains"/>
    <property type="match status" value="1"/>
</dbReference>
<comment type="pathway">
    <text evidence="1">Amino-acid biosynthesis; L-tyrosine biosynthesis; (4-hydroxyphenyl)pyruvate from prephenate (NAD(+) route): step 1/1.</text>
</comment>
<proteinExistence type="inferred from homology"/>
<dbReference type="InterPro" id="IPR036291">
    <property type="entry name" value="NAD(P)-bd_dom_sf"/>
</dbReference>
<dbReference type="Pfam" id="PF02153">
    <property type="entry name" value="PDH_N"/>
    <property type="match status" value="1"/>
</dbReference>
<feature type="domain" description="Prephenate/arogenate dehydrogenase" evidence="11">
    <location>
        <begin position="23"/>
        <end position="311"/>
    </location>
</feature>
<keyword evidence="8" id="KW-0028">Amino-acid biosynthesis</keyword>
<dbReference type="GO" id="GO:0008977">
    <property type="term" value="F:prephenate dehydrogenase (NAD+) activity"/>
    <property type="evidence" value="ECO:0007669"/>
    <property type="project" value="UniProtKB-EC"/>
</dbReference>
<dbReference type="InterPro" id="IPR050812">
    <property type="entry name" value="Preph/Arog_dehydrog"/>
</dbReference>
<dbReference type="InterPro" id="IPR045865">
    <property type="entry name" value="ACT-like_dom_sf"/>
</dbReference>
<evidence type="ECO:0000256" key="2">
    <source>
        <dbReference type="ARBA" id="ARBA00007964"/>
    </source>
</evidence>
<evidence type="ECO:0000256" key="5">
    <source>
        <dbReference type="ARBA" id="ARBA00022498"/>
    </source>
</evidence>
<dbReference type="AlphaFoldDB" id="A0A845KXV9"/>
<evidence type="ECO:0000313" key="14">
    <source>
        <dbReference type="Proteomes" id="UP000463470"/>
    </source>
</evidence>
<accession>A0A845KXV9</accession>
<comment type="caution">
    <text evidence="13">The sequence shown here is derived from an EMBL/GenBank/DDBJ whole genome shotgun (WGS) entry which is preliminary data.</text>
</comment>
<feature type="transmembrane region" description="Helical" evidence="10">
    <location>
        <begin position="21"/>
        <end position="41"/>
    </location>
</feature>
<reference evidence="13 14" key="1">
    <citation type="submission" date="2020-01" db="EMBL/GenBank/DDBJ databases">
        <title>Whole-genome sequence of Heliobacterium undosum DSM 13378.</title>
        <authorList>
            <person name="Kyndt J.A."/>
            <person name="Meyer T.E."/>
        </authorList>
    </citation>
    <scope>NUCLEOTIDE SEQUENCE [LARGE SCALE GENOMIC DNA]</scope>
    <source>
        <strain evidence="13 14">DSM 13378</strain>
    </source>
</reference>
<dbReference type="GO" id="GO:0070403">
    <property type="term" value="F:NAD+ binding"/>
    <property type="evidence" value="ECO:0007669"/>
    <property type="project" value="InterPro"/>
</dbReference>
<dbReference type="InterPro" id="IPR002912">
    <property type="entry name" value="ACT_dom"/>
</dbReference>
<dbReference type="PANTHER" id="PTHR21363">
    <property type="entry name" value="PREPHENATE DEHYDROGENASE"/>
    <property type="match status" value="1"/>
</dbReference>
<keyword evidence="8" id="KW-0057">Aromatic amino acid biosynthesis</keyword>
<dbReference type="InterPro" id="IPR003099">
    <property type="entry name" value="Prephen_DH"/>
</dbReference>
<dbReference type="FunFam" id="3.40.50.720:FF:000208">
    <property type="entry name" value="Prephenate dehydrogenase"/>
    <property type="match status" value="1"/>
</dbReference>
<dbReference type="Gene3D" id="3.30.70.260">
    <property type="match status" value="1"/>
</dbReference>
<keyword evidence="14" id="KW-1185">Reference proteome</keyword>
<dbReference type="InterPro" id="IPR008927">
    <property type="entry name" value="6-PGluconate_DH-like_C_sf"/>
</dbReference>
<keyword evidence="10" id="KW-0812">Transmembrane</keyword>
<evidence type="ECO:0000256" key="3">
    <source>
        <dbReference type="ARBA" id="ARBA00012068"/>
    </source>
</evidence>
<evidence type="ECO:0000256" key="9">
    <source>
        <dbReference type="ARBA" id="ARBA00049260"/>
    </source>
</evidence>
<dbReference type="Proteomes" id="UP000463470">
    <property type="component" value="Unassembled WGS sequence"/>
</dbReference>
<dbReference type="SUPFAM" id="SSF48179">
    <property type="entry name" value="6-phosphogluconate dehydrogenase C-terminal domain-like"/>
    <property type="match status" value="1"/>
</dbReference>
<evidence type="ECO:0000256" key="1">
    <source>
        <dbReference type="ARBA" id="ARBA00005067"/>
    </source>
</evidence>
<dbReference type="SUPFAM" id="SSF55021">
    <property type="entry name" value="ACT-like"/>
    <property type="match status" value="1"/>
</dbReference>
<evidence type="ECO:0000313" key="13">
    <source>
        <dbReference type="EMBL" id="MZP28143.1"/>
    </source>
</evidence>
<dbReference type="InterPro" id="IPR046825">
    <property type="entry name" value="PDH_C"/>
</dbReference>